<evidence type="ECO:0000313" key="2">
    <source>
        <dbReference type="EMBL" id="MFC4068961.1"/>
    </source>
</evidence>
<dbReference type="PANTHER" id="PTHR42815:SF2">
    <property type="entry name" value="FAD-BINDING, PUTATIVE (AFU_ORTHOLOGUE AFUA_6G07600)-RELATED"/>
    <property type="match status" value="1"/>
</dbReference>
<dbReference type="Pfam" id="PF01243">
    <property type="entry name" value="PNPOx_N"/>
    <property type="match status" value="1"/>
</dbReference>
<dbReference type="SUPFAM" id="SSF50475">
    <property type="entry name" value="FMN-binding split barrel"/>
    <property type="match status" value="1"/>
</dbReference>
<dbReference type="Proteomes" id="UP001595867">
    <property type="component" value="Unassembled WGS sequence"/>
</dbReference>
<dbReference type="RefSeq" id="WP_378069843.1">
    <property type="nucleotide sequence ID" value="NZ_JBHSBL010000019.1"/>
</dbReference>
<accession>A0ABV8IYF3</accession>
<sequence>MSDSAVFHWGEREAQGRAGFIERATAVSRMVRSSLPGGAATFLTHQNLLVTGGQDDDGRPWASMFTGPRGFVSALDDETVQVLARLAPDDPVEPMTRREGRLGMLAIDLETRIRLRMNGTATPLRDGLRLTIEQSFPNCPKYIQKRSVTGWRNTEDQGSFGGTRTGALTGQMTDLIARADTFFVATASDTGDPDVSHRGGDPGFVTLSSPTRLSWPDYAGNNMLMTLGNIIENPRTALLFVDWTDGTALHLTGHAAIHWPETSTGTRSVSFEIEEAAHRPRALTATWSAPIMSRFNPPVAARATPPTPPHRLEIDRSKGRVRWHAIGGPAGRR</sequence>
<dbReference type="EMBL" id="JBHSBL010000019">
    <property type="protein sequence ID" value="MFC4068961.1"/>
    <property type="molecule type" value="Genomic_DNA"/>
</dbReference>
<keyword evidence="3" id="KW-1185">Reference proteome</keyword>
<evidence type="ECO:0000313" key="3">
    <source>
        <dbReference type="Proteomes" id="UP001595867"/>
    </source>
</evidence>
<evidence type="ECO:0000259" key="1">
    <source>
        <dbReference type="Pfam" id="PF01243"/>
    </source>
</evidence>
<dbReference type="InterPro" id="IPR012349">
    <property type="entry name" value="Split_barrel_FMN-bd"/>
</dbReference>
<proteinExistence type="predicted"/>
<gene>
    <name evidence="2" type="ORF">ACFO0C_28860</name>
</gene>
<dbReference type="InterPro" id="IPR011576">
    <property type="entry name" value="Pyridox_Oxase_N"/>
</dbReference>
<comment type="caution">
    <text evidence="2">The sequence shown here is derived from an EMBL/GenBank/DDBJ whole genome shotgun (WGS) entry which is preliminary data.</text>
</comment>
<reference evidence="3" key="1">
    <citation type="journal article" date="2019" name="Int. J. Syst. Evol. Microbiol.">
        <title>The Global Catalogue of Microorganisms (GCM) 10K type strain sequencing project: providing services to taxonomists for standard genome sequencing and annotation.</title>
        <authorList>
            <consortium name="The Broad Institute Genomics Platform"/>
            <consortium name="The Broad Institute Genome Sequencing Center for Infectious Disease"/>
            <person name="Wu L."/>
            <person name="Ma J."/>
        </authorList>
    </citation>
    <scope>NUCLEOTIDE SEQUENCE [LARGE SCALE GENOMIC DNA]</scope>
    <source>
        <strain evidence="3">TBRC 5832</strain>
    </source>
</reference>
<feature type="domain" description="Pyridoxamine 5'-phosphate oxidase N-terminal" evidence="1">
    <location>
        <begin position="169"/>
        <end position="261"/>
    </location>
</feature>
<protein>
    <submittedName>
        <fullName evidence="2">Pyridoxamine 5'-phosphate oxidase family protein</fullName>
    </submittedName>
</protein>
<name>A0ABV8IYF3_9ACTN</name>
<dbReference type="PANTHER" id="PTHR42815">
    <property type="entry name" value="FAD-BINDING, PUTATIVE (AFU_ORTHOLOGUE AFUA_6G07600)-RELATED"/>
    <property type="match status" value="1"/>
</dbReference>
<organism evidence="2 3">
    <name type="scientific">Actinoplanes subglobosus</name>
    <dbReference type="NCBI Taxonomy" id="1547892"/>
    <lineage>
        <taxon>Bacteria</taxon>
        <taxon>Bacillati</taxon>
        <taxon>Actinomycetota</taxon>
        <taxon>Actinomycetes</taxon>
        <taxon>Micromonosporales</taxon>
        <taxon>Micromonosporaceae</taxon>
        <taxon>Actinoplanes</taxon>
    </lineage>
</organism>
<dbReference type="Gene3D" id="2.30.110.10">
    <property type="entry name" value="Electron Transport, Fmn-binding Protein, Chain A"/>
    <property type="match status" value="2"/>
</dbReference>